<dbReference type="OrthoDB" id="329835at2759"/>
<keyword evidence="3" id="KW-1185">Reference proteome</keyword>
<evidence type="ECO:0000313" key="3">
    <source>
        <dbReference type="Proteomes" id="UP000292052"/>
    </source>
</evidence>
<dbReference type="InterPro" id="IPR050091">
    <property type="entry name" value="PKS_NRPS_Biosynth_Enz"/>
</dbReference>
<dbReference type="PANTHER" id="PTHR43775">
    <property type="entry name" value="FATTY ACID SYNTHASE"/>
    <property type="match status" value="1"/>
</dbReference>
<organism evidence="2 3">
    <name type="scientific">Asbolus verrucosus</name>
    <name type="common">Desert ironclad beetle</name>
    <dbReference type="NCBI Taxonomy" id="1661398"/>
    <lineage>
        <taxon>Eukaryota</taxon>
        <taxon>Metazoa</taxon>
        <taxon>Ecdysozoa</taxon>
        <taxon>Arthropoda</taxon>
        <taxon>Hexapoda</taxon>
        <taxon>Insecta</taxon>
        <taxon>Pterygota</taxon>
        <taxon>Neoptera</taxon>
        <taxon>Endopterygota</taxon>
        <taxon>Coleoptera</taxon>
        <taxon>Polyphaga</taxon>
        <taxon>Cucujiformia</taxon>
        <taxon>Tenebrionidae</taxon>
        <taxon>Pimeliinae</taxon>
        <taxon>Asbolus</taxon>
    </lineage>
</organism>
<dbReference type="Pfam" id="PF16197">
    <property type="entry name" value="KAsynt_C_assoc"/>
    <property type="match status" value="1"/>
</dbReference>
<dbReference type="Gene3D" id="3.40.47.10">
    <property type="match status" value="1"/>
</dbReference>
<comment type="caution">
    <text evidence="2">The sequence shown here is derived from an EMBL/GenBank/DDBJ whole genome shotgun (WGS) entry which is preliminary data.</text>
</comment>
<dbReference type="PANTHER" id="PTHR43775:SF23">
    <property type="entry name" value="FATTY ACID SYNTHASE 3"/>
    <property type="match status" value="1"/>
</dbReference>
<dbReference type="InterPro" id="IPR020841">
    <property type="entry name" value="PKS_Beta-ketoAc_synthase_dom"/>
</dbReference>
<dbReference type="EMBL" id="QDEB01006825">
    <property type="protein sequence ID" value="RZC42595.1"/>
    <property type="molecule type" value="Genomic_DNA"/>
</dbReference>
<protein>
    <submittedName>
        <fullName evidence="2">Ketoacyl-synt C domain containing protein</fullName>
    </submittedName>
</protein>
<accession>A0A482WC75</accession>
<dbReference type="Pfam" id="PF02801">
    <property type="entry name" value="Ketoacyl-synt_C"/>
    <property type="match status" value="1"/>
</dbReference>
<dbReference type="PROSITE" id="PS52004">
    <property type="entry name" value="KS3_2"/>
    <property type="match status" value="1"/>
</dbReference>
<proteinExistence type="predicted"/>
<feature type="domain" description="Ketosynthase family 3 (KS3)" evidence="1">
    <location>
        <begin position="1"/>
        <end position="126"/>
    </location>
</feature>
<name>A0A482WC75_ASBVE</name>
<dbReference type="InterPro" id="IPR016039">
    <property type="entry name" value="Thiolase-like"/>
</dbReference>
<reference evidence="2 3" key="1">
    <citation type="submission" date="2017-03" db="EMBL/GenBank/DDBJ databases">
        <title>Genome of the blue death feigning beetle - Asbolus verrucosus.</title>
        <authorList>
            <person name="Rider S.D."/>
        </authorList>
    </citation>
    <scope>NUCLEOTIDE SEQUENCE [LARGE SCALE GENOMIC DNA]</scope>
    <source>
        <strain evidence="2">Butters</strain>
        <tissue evidence="2">Head and leg muscle</tissue>
    </source>
</reference>
<gene>
    <name evidence="2" type="ORF">BDFB_008337</name>
</gene>
<dbReference type="InterPro" id="IPR014031">
    <property type="entry name" value="Ketoacyl_synth_C"/>
</dbReference>
<dbReference type="AlphaFoldDB" id="A0A482WC75"/>
<dbReference type="Proteomes" id="UP000292052">
    <property type="component" value="Unassembled WGS sequence"/>
</dbReference>
<dbReference type="GO" id="GO:0004312">
    <property type="term" value="F:fatty acid synthase activity"/>
    <property type="evidence" value="ECO:0007669"/>
    <property type="project" value="TreeGrafter"/>
</dbReference>
<dbReference type="Gene3D" id="3.30.70.3290">
    <property type="match status" value="1"/>
</dbReference>
<dbReference type="SUPFAM" id="SSF53901">
    <property type="entry name" value="Thiolase-like"/>
    <property type="match status" value="1"/>
</dbReference>
<evidence type="ECO:0000259" key="1">
    <source>
        <dbReference type="PROSITE" id="PS52004"/>
    </source>
</evidence>
<dbReference type="STRING" id="1661398.A0A482WC75"/>
<dbReference type="GO" id="GO:0006633">
    <property type="term" value="P:fatty acid biosynthetic process"/>
    <property type="evidence" value="ECO:0007669"/>
    <property type="project" value="TreeGrafter"/>
</dbReference>
<sequence>MSDIFYDSGISPCGLSFLEAHGTGTAVGDPQEVKAVDWAIAKKREKPLLIGSVKSNKGAEGASGASTIKDAYPNIHLNKIKKGLEGFEQGRLKAVTEITDLEDEEAIIGINNLGFGGNNCHLVFRRFKKKKFKEEFPNHDLPRLICVSGRSEESVLALLNELNGKHTEAEYVALLHNVFKKNVPNHLYRGYTIIFKNGPIKTLVKCFSGQIFPLLVHFGQFNKHFKILGKYLLGFLVFKATMSRINKHLLPKNINIIDLIFQNEAKLKINFLGAVAL</sequence>
<dbReference type="InterPro" id="IPR032821">
    <property type="entry name" value="PKS_assoc"/>
</dbReference>
<evidence type="ECO:0000313" key="2">
    <source>
        <dbReference type="EMBL" id="RZC42595.1"/>
    </source>
</evidence>